<dbReference type="CDD" id="cd01715">
    <property type="entry name" value="ETF_alpha"/>
    <property type="match status" value="1"/>
</dbReference>
<reference evidence="8 9" key="1">
    <citation type="submission" date="2007-08" db="EMBL/GenBank/DDBJ databases">
        <title>Complete sequence of Roseiflexus castenholzii DSM 13941.</title>
        <authorList>
            <consortium name="US DOE Joint Genome Institute"/>
            <person name="Copeland A."/>
            <person name="Lucas S."/>
            <person name="Lapidus A."/>
            <person name="Barry K."/>
            <person name="Glavina del Rio T."/>
            <person name="Dalin E."/>
            <person name="Tice H."/>
            <person name="Pitluck S."/>
            <person name="Thompson L.S."/>
            <person name="Brettin T."/>
            <person name="Bruce D."/>
            <person name="Detter J.C."/>
            <person name="Han C."/>
            <person name="Tapia R."/>
            <person name="Schmutz J."/>
            <person name="Larimer F."/>
            <person name="Land M."/>
            <person name="Hauser L."/>
            <person name="Kyrpides N."/>
            <person name="Mikhailova N."/>
            <person name="Bryant D.A."/>
            <person name="Hanada S."/>
            <person name="Tsukatani Y."/>
            <person name="Richardson P."/>
        </authorList>
    </citation>
    <scope>NUCLEOTIDE SEQUENCE [LARGE SCALE GENOMIC DNA]</scope>
    <source>
        <strain evidence="9">DSM 13941 / HLO8</strain>
    </source>
</reference>
<keyword evidence="2" id="KW-0813">Transport</keyword>
<dbReference type="Gene3D" id="3.40.50.620">
    <property type="entry name" value="HUPs"/>
    <property type="match status" value="1"/>
</dbReference>
<feature type="binding site" evidence="6">
    <location>
        <begin position="263"/>
        <end position="267"/>
    </location>
    <ligand>
        <name>FAD</name>
        <dbReference type="ChEBI" id="CHEBI:57692"/>
    </ligand>
</feature>
<dbReference type="InterPro" id="IPR014731">
    <property type="entry name" value="ETF_asu_C"/>
</dbReference>
<dbReference type="InterPro" id="IPR029035">
    <property type="entry name" value="DHS-like_NAD/FAD-binding_dom"/>
</dbReference>
<comment type="similarity">
    <text evidence="1">Belongs to the ETF alpha-subunit/FixB family.</text>
</comment>
<dbReference type="Gene3D" id="3.40.50.1220">
    <property type="entry name" value="TPP-binding domain"/>
    <property type="match status" value="1"/>
</dbReference>
<evidence type="ECO:0000313" key="9">
    <source>
        <dbReference type="Proteomes" id="UP000000263"/>
    </source>
</evidence>
<keyword evidence="5" id="KW-0249">Electron transport</keyword>
<feature type="binding site" evidence="6">
    <location>
        <position position="224"/>
    </location>
    <ligand>
        <name>FAD</name>
        <dbReference type="ChEBI" id="CHEBI:57692"/>
    </ligand>
</feature>
<dbReference type="InterPro" id="IPR014730">
    <property type="entry name" value="ETF_a/b_N"/>
</dbReference>
<dbReference type="PANTHER" id="PTHR43153:SF1">
    <property type="entry name" value="ELECTRON TRANSFER FLAVOPROTEIN SUBUNIT ALPHA, MITOCHONDRIAL"/>
    <property type="match status" value="1"/>
</dbReference>
<dbReference type="InterPro" id="IPR001308">
    <property type="entry name" value="ETF_a/FixB"/>
</dbReference>
<feature type="binding site" evidence="6">
    <location>
        <begin position="249"/>
        <end position="250"/>
    </location>
    <ligand>
        <name>FAD</name>
        <dbReference type="ChEBI" id="CHEBI:57692"/>
    </ligand>
</feature>
<dbReference type="Pfam" id="PF01012">
    <property type="entry name" value="ETF"/>
    <property type="match status" value="1"/>
</dbReference>
<dbReference type="SMR" id="A7NQ00"/>
<evidence type="ECO:0000256" key="3">
    <source>
        <dbReference type="ARBA" id="ARBA00022630"/>
    </source>
</evidence>
<dbReference type="PROSITE" id="PS00696">
    <property type="entry name" value="ETF_ALPHA"/>
    <property type="match status" value="1"/>
</dbReference>
<dbReference type="SUPFAM" id="SSF52467">
    <property type="entry name" value="DHS-like NAD/FAD-binding domain"/>
    <property type="match status" value="1"/>
</dbReference>
<dbReference type="OrthoDB" id="9770286at2"/>
<dbReference type="RefSeq" id="WP_012122069.1">
    <property type="nucleotide sequence ID" value="NC_009767.1"/>
</dbReference>
<dbReference type="Proteomes" id="UP000000263">
    <property type="component" value="Chromosome"/>
</dbReference>
<evidence type="ECO:0000256" key="6">
    <source>
        <dbReference type="PIRSR" id="PIRSR000089-1"/>
    </source>
</evidence>
<comment type="cofactor">
    <cofactor evidence="6">
        <name>FAD</name>
        <dbReference type="ChEBI" id="CHEBI:57692"/>
    </cofactor>
    <text evidence="6">Binds 1 FAD per dimer.</text>
</comment>
<dbReference type="SUPFAM" id="SSF52402">
    <property type="entry name" value="Adenine nucleotide alpha hydrolases-like"/>
    <property type="match status" value="1"/>
</dbReference>
<dbReference type="PIRSF" id="PIRSF000089">
    <property type="entry name" value="Electra_flavoP_a"/>
    <property type="match status" value="1"/>
</dbReference>
<proteinExistence type="inferred from homology"/>
<dbReference type="STRING" id="383372.Rcas_3597"/>
<dbReference type="Pfam" id="PF00766">
    <property type="entry name" value="ETF_alpha"/>
    <property type="match status" value="1"/>
</dbReference>
<evidence type="ECO:0000256" key="1">
    <source>
        <dbReference type="ARBA" id="ARBA00005817"/>
    </source>
</evidence>
<keyword evidence="4 6" id="KW-0274">FAD</keyword>
<keyword evidence="3" id="KW-0285">Flavoprotein</keyword>
<dbReference type="eggNOG" id="COG2025">
    <property type="taxonomic scope" value="Bacteria"/>
</dbReference>
<name>A7NQ00_ROSCS</name>
<evidence type="ECO:0000256" key="4">
    <source>
        <dbReference type="ARBA" id="ARBA00022827"/>
    </source>
</evidence>
<gene>
    <name evidence="8" type="ordered locus">Rcas_3597</name>
</gene>
<dbReference type="GO" id="GO:0009055">
    <property type="term" value="F:electron transfer activity"/>
    <property type="evidence" value="ECO:0007669"/>
    <property type="project" value="InterPro"/>
</dbReference>
<protein>
    <submittedName>
        <fullName evidence="8">Electron transfer flavoprotein alpha subunit</fullName>
    </submittedName>
</protein>
<dbReference type="SMART" id="SM00893">
    <property type="entry name" value="ETF"/>
    <property type="match status" value="1"/>
</dbReference>
<dbReference type="GO" id="GO:0050660">
    <property type="term" value="F:flavin adenine dinucleotide binding"/>
    <property type="evidence" value="ECO:0007669"/>
    <property type="project" value="InterPro"/>
</dbReference>
<organism evidence="8 9">
    <name type="scientific">Roseiflexus castenholzii (strain DSM 13941 / HLO8)</name>
    <dbReference type="NCBI Taxonomy" id="383372"/>
    <lineage>
        <taxon>Bacteria</taxon>
        <taxon>Bacillati</taxon>
        <taxon>Chloroflexota</taxon>
        <taxon>Chloroflexia</taxon>
        <taxon>Chloroflexales</taxon>
        <taxon>Roseiflexineae</taxon>
        <taxon>Roseiflexaceae</taxon>
        <taxon>Roseiflexus</taxon>
    </lineage>
</organism>
<keyword evidence="9" id="KW-1185">Reference proteome</keyword>
<sequence>MNAEQPTIPRIWVFVEQQEHQVHPVSWELLGAAKRLSADLPGSVVEAVLPGHQVADLAPQAFQYGAARIYLIDNPVLEIYRNLPYAVAVSQLVKEHRPEIFLIGATTLGRDLAGSIATRVGTGLTADCTELSIDPANHILAATRPTFGGNLMATILCRRHRPQMATVRPRVLPMPDPAPDATGEVVTVPFDMREEDVPVKRLRLIRAEEQPNIEYAEVIVAGGRGMGGPEGFALLQELADALGGMVAASRPVVDAGWMDASRQVGQTGKTVRPKLYIAAGISGAVQHRVGMSGADVILAINTDPNAPIFQIATMGIVGDLYEVIPALIRQVKGQSYDGQAHL</sequence>
<evidence type="ECO:0000313" key="8">
    <source>
        <dbReference type="EMBL" id="ABU59646.1"/>
    </source>
</evidence>
<evidence type="ECO:0000256" key="2">
    <source>
        <dbReference type="ARBA" id="ARBA00022448"/>
    </source>
</evidence>
<feature type="binding site" evidence="6">
    <location>
        <position position="301"/>
    </location>
    <ligand>
        <name>FAD</name>
        <dbReference type="ChEBI" id="CHEBI:57692"/>
    </ligand>
</feature>
<dbReference type="PANTHER" id="PTHR43153">
    <property type="entry name" value="ELECTRON TRANSFER FLAVOPROTEIN ALPHA"/>
    <property type="match status" value="1"/>
</dbReference>
<feature type="binding site" evidence="6">
    <location>
        <begin position="280"/>
        <end position="287"/>
    </location>
    <ligand>
        <name>FAD</name>
        <dbReference type="ChEBI" id="CHEBI:57692"/>
    </ligand>
</feature>
<dbReference type="EMBL" id="CP000804">
    <property type="protein sequence ID" value="ABU59646.1"/>
    <property type="molecule type" value="Genomic_DNA"/>
</dbReference>
<evidence type="ECO:0000256" key="5">
    <source>
        <dbReference type="ARBA" id="ARBA00022982"/>
    </source>
</evidence>
<dbReference type="HOGENOM" id="CLU_034178_1_1_0"/>
<feature type="domain" description="Electron transfer flavoprotein alpha/beta-subunit N-terminal" evidence="7">
    <location>
        <begin position="11"/>
        <end position="201"/>
    </location>
</feature>
<dbReference type="AlphaFoldDB" id="A7NQ00"/>
<dbReference type="KEGG" id="rca:Rcas_3597"/>
<dbReference type="InterPro" id="IPR033947">
    <property type="entry name" value="ETF_alpha_N"/>
</dbReference>
<dbReference type="InterPro" id="IPR014729">
    <property type="entry name" value="Rossmann-like_a/b/a_fold"/>
</dbReference>
<dbReference type="InterPro" id="IPR018206">
    <property type="entry name" value="ETF_asu_C_CS"/>
</dbReference>
<evidence type="ECO:0000259" key="7">
    <source>
        <dbReference type="SMART" id="SM00893"/>
    </source>
</evidence>
<dbReference type="GO" id="GO:0033539">
    <property type="term" value="P:fatty acid beta-oxidation using acyl-CoA dehydrogenase"/>
    <property type="evidence" value="ECO:0007669"/>
    <property type="project" value="TreeGrafter"/>
</dbReference>
<accession>A7NQ00</accession>